<reference evidence="1" key="1">
    <citation type="submission" date="2020-05" db="EMBL/GenBank/DDBJ databases">
        <authorList>
            <person name="Chiriac C."/>
            <person name="Salcher M."/>
            <person name="Ghai R."/>
            <person name="Kavagutti S V."/>
        </authorList>
    </citation>
    <scope>NUCLEOTIDE SEQUENCE</scope>
</reference>
<evidence type="ECO:0000313" key="2">
    <source>
        <dbReference type="EMBL" id="CAB4797987.1"/>
    </source>
</evidence>
<proteinExistence type="predicted"/>
<evidence type="ECO:0000313" key="5">
    <source>
        <dbReference type="EMBL" id="CAB5153290.1"/>
    </source>
</evidence>
<dbReference type="EMBL" id="CAFBMU010000002">
    <property type="protein sequence ID" value="CAB4915272.1"/>
    <property type="molecule type" value="Genomic_DNA"/>
</dbReference>
<dbReference type="EMBL" id="CAEZYE010000001">
    <property type="protein sequence ID" value="CAB4699132.1"/>
    <property type="molecule type" value="Genomic_DNA"/>
</dbReference>
<dbReference type="AlphaFoldDB" id="A0A6J6PKV2"/>
<dbReference type="EMBL" id="CAFBRZ010000039">
    <property type="protein sequence ID" value="CAB5153290.1"/>
    <property type="molecule type" value="Genomic_DNA"/>
</dbReference>
<name>A0A6J6PKV2_9ZZZZ</name>
<accession>A0A6J6PKV2</accession>
<gene>
    <name evidence="1" type="ORF">UFOPK2655_00022</name>
    <name evidence="2" type="ORF">UFOPK3077_00329</name>
    <name evidence="3" type="ORF">UFOPK3667_00328</name>
    <name evidence="4" type="ORF">UFOPK3903_00074</name>
    <name evidence="5" type="ORF">UFOPK4444_00800</name>
</gene>
<organism evidence="1">
    <name type="scientific">freshwater metagenome</name>
    <dbReference type="NCBI Taxonomy" id="449393"/>
    <lineage>
        <taxon>unclassified sequences</taxon>
        <taxon>metagenomes</taxon>
        <taxon>ecological metagenomes</taxon>
    </lineage>
</organism>
<sequence length="134" mass="14579">MTMQAHGADGVIAANDSHITITWTTLRGRMSSLDGSNVEVVPISQIFETLLIPAKAGMKGCLQFNLIGSQSSLAFEENWMSSLRIGNLHHAVLFNHPSQFEFKALADHIKGRITHLRRLHPLDGGFGTSASKIG</sequence>
<evidence type="ECO:0000313" key="3">
    <source>
        <dbReference type="EMBL" id="CAB4915272.1"/>
    </source>
</evidence>
<protein>
    <submittedName>
        <fullName evidence="1">Unannotated protein</fullName>
    </submittedName>
</protein>
<evidence type="ECO:0000313" key="4">
    <source>
        <dbReference type="EMBL" id="CAB4968254.1"/>
    </source>
</evidence>
<dbReference type="EMBL" id="CAFAAS010000002">
    <property type="protein sequence ID" value="CAB4797987.1"/>
    <property type="molecule type" value="Genomic_DNA"/>
</dbReference>
<evidence type="ECO:0000313" key="1">
    <source>
        <dbReference type="EMBL" id="CAB4699132.1"/>
    </source>
</evidence>
<dbReference type="EMBL" id="CAFBOD010000001">
    <property type="protein sequence ID" value="CAB4968254.1"/>
    <property type="molecule type" value="Genomic_DNA"/>
</dbReference>